<dbReference type="GO" id="GO:0016757">
    <property type="term" value="F:glycosyltransferase activity"/>
    <property type="evidence" value="ECO:0007669"/>
    <property type="project" value="UniProtKB-KW"/>
</dbReference>
<dbReference type="GO" id="GO:0006506">
    <property type="term" value="P:GPI anchor biosynthetic process"/>
    <property type="evidence" value="ECO:0007669"/>
    <property type="project" value="TreeGrafter"/>
</dbReference>
<proteinExistence type="inferred from homology"/>
<evidence type="ECO:0000256" key="4">
    <source>
        <dbReference type="ARBA" id="ARBA00022824"/>
    </source>
</evidence>
<protein>
    <recommendedName>
        <fullName evidence="7">Dolichol-phosphate mannosyltransferase subunit 3</fullName>
    </recommendedName>
</protein>
<feature type="transmembrane region" description="Helical" evidence="7">
    <location>
        <begin position="6"/>
        <end position="23"/>
    </location>
</feature>
<keyword evidence="4 7" id="KW-0256">Endoplasmic reticulum</keyword>
<dbReference type="STRING" id="1081102.A0A167RBP3"/>
<accession>A0A167RBP3</accession>
<gene>
    <name evidence="8" type="ORF">SPI_06519</name>
</gene>
<evidence type="ECO:0000256" key="7">
    <source>
        <dbReference type="RuleBase" id="RU365085"/>
    </source>
</evidence>
<evidence type="ECO:0000256" key="6">
    <source>
        <dbReference type="ARBA" id="ARBA00023136"/>
    </source>
</evidence>
<dbReference type="Pfam" id="PF08285">
    <property type="entry name" value="DPM3"/>
    <property type="match status" value="1"/>
</dbReference>
<comment type="similarity">
    <text evidence="2 7">Belongs to the DPM3 family.</text>
</comment>
<evidence type="ECO:0000256" key="3">
    <source>
        <dbReference type="ARBA" id="ARBA00022692"/>
    </source>
</evidence>
<dbReference type="OrthoDB" id="2014333at2759"/>
<dbReference type="UniPathway" id="UPA00378"/>
<sequence>MTLATQTISVALLATSLYLLLYLEVIPLPTVIQQEIIPVIPFWFIVTLGAYLLARLGWGVLTFNECPDAHKELLAEIDLAKTDLRKLGVTVD</sequence>
<keyword evidence="8" id="KW-0808">Transferase</keyword>
<dbReference type="InterPro" id="IPR013174">
    <property type="entry name" value="DPM3"/>
</dbReference>
<evidence type="ECO:0000256" key="2">
    <source>
        <dbReference type="ARBA" id="ARBA00010430"/>
    </source>
</evidence>
<comment type="caution">
    <text evidence="8">The sequence shown here is derived from an EMBL/GenBank/DDBJ whole genome shotgun (WGS) entry which is preliminary data.</text>
</comment>
<evidence type="ECO:0000313" key="8">
    <source>
        <dbReference type="EMBL" id="OAA58446.1"/>
    </source>
</evidence>
<comment type="subunit">
    <text evidence="7">Component of the dolichol-phosphate mannose (DPM) synthase complex.</text>
</comment>
<organism evidence="8 9">
    <name type="scientific">Niveomyces insectorum RCEF 264</name>
    <dbReference type="NCBI Taxonomy" id="1081102"/>
    <lineage>
        <taxon>Eukaryota</taxon>
        <taxon>Fungi</taxon>
        <taxon>Dikarya</taxon>
        <taxon>Ascomycota</taxon>
        <taxon>Pezizomycotina</taxon>
        <taxon>Sordariomycetes</taxon>
        <taxon>Hypocreomycetidae</taxon>
        <taxon>Hypocreales</taxon>
        <taxon>Cordycipitaceae</taxon>
        <taxon>Niveomyces</taxon>
    </lineage>
</organism>
<keyword evidence="9" id="KW-1185">Reference proteome</keyword>
<evidence type="ECO:0000313" key="9">
    <source>
        <dbReference type="Proteomes" id="UP000076874"/>
    </source>
</evidence>
<dbReference type="PANTHER" id="PTHR16433:SF0">
    <property type="entry name" value="DOLICHOL-PHOSPHATE MANNOSYLTRANSFERASE SUBUNIT 3"/>
    <property type="match status" value="1"/>
</dbReference>
<keyword evidence="3 7" id="KW-0812">Transmembrane</keyword>
<dbReference type="GO" id="GO:0005789">
    <property type="term" value="C:endoplasmic reticulum membrane"/>
    <property type="evidence" value="ECO:0007669"/>
    <property type="project" value="UniProtKB-SubCell"/>
</dbReference>
<comment type="pathway">
    <text evidence="7">Protein modification; protein glycosylation.</text>
</comment>
<name>A0A167RBP3_9HYPO</name>
<keyword evidence="6 7" id="KW-0472">Membrane</keyword>
<keyword evidence="5 7" id="KW-1133">Transmembrane helix</keyword>
<dbReference type="PANTHER" id="PTHR16433">
    <property type="entry name" value="DOLICHOL-PHOSPHATE MANNOSYLTRANSFERASE SUBUNIT 3"/>
    <property type="match status" value="1"/>
</dbReference>
<evidence type="ECO:0000256" key="1">
    <source>
        <dbReference type="ARBA" id="ARBA00004477"/>
    </source>
</evidence>
<dbReference type="Proteomes" id="UP000076874">
    <property type="component" value="Unassembled WGS sequence"/>
</dbReference>
<evidence type="ECO:0000256" key="5">
    <source>
        <dbReference type="ARBA" id="ARBA00022989"/>
    </source>
</evidence>
<reference evidence="8 9" key="1">
    <citation type="journal article" date="2016" name="Genome Biol. Evol.">
        <title>Divergent and convergent evolution of fungal pathogenicity.</title>
        <authorList>
            <person name="Shang Y."/>
            <person name="Xiao G."/>
            <person name="Zheng P."/>
            <person name="Cen K."/>
            <person name="Zhan S."/>
            <person name="Wang C."/>
        </authorList>
    </citation>
    <scope>NUCLEOTIDE SEQUENCE [LARGE SCALE GENOMIC DNA]</scope>
    <source>
        <strain evidence="8 9">RCEF 264</strain>
    </source>
</reference>
<comment type="function">
    <text evidence="7">Stabilizer subunit of the dolichol-phosphate mannose (DPM) synthase complex; tethers catalytic subunit to the ER.</text>
</comment>
<comment type="subcellular location">
    <subcellularLocation>
        <location evidence="1 7">Endoplasmic reticulum membrane</location>
        <topology evidence="1 7">Multi-pass membrane protein</topology>
    </subcellularLocation>
</comment>
<dbReference type="GO" id="GO:0033185">
    <property type="term" value="C:dolichol-phosphate-mannose synthase complex"/>
    <property type="evidence" value="ECO:0007669"/>
    <property type="project" value="TreeGrafter"/>
</dbReference>
<keyword evidence="8" id="KW-0328">Glycosyltransferase</keyword>
<dbReference type="EMBL" id="AZHD01000012">
    <property type="protein sequence ID" value="OAA58446.1"/>
    <property type="molecule type" value="Genomic_DNA"/>
</dbReference>
<feature type="transmembrane region" description="Helical" evidence="7">
    <location>
        <begin position="35"/>
        <end position="54"/>
    </location>
</feature>
<dbReference type="AlphaFoldDB" id="A0A167RBP3"/>